<comment type="cofactor">
    <cofactor evidence="1">
        <name>L-ascorbate</name>
        <dbReference type="ChEBI" id="CHEBI:38290"/>
    </cofactor>
</comment>
<keyword evidence="2" id="KW-0479">Metal-binding</keyword>
<dbReference type="PANTHER" id="PTHR12907">
    <property type="entry name" value="EGL NINE HOMOLOG-RELATED"/>
    <property type="match status" value="1"/>
</dbReference>
<dbReference type="Pfam" id="PF13640">
    <property type="entry name" value="2OG-FeII_Oxy_3"/>
    <property type="match status" value="1"/>
</dbReference>
<dbReference type="Gene3D" id="2.60.120.620">
    <property type="entry name" value="q2cbj1_9rhob like domain"/>
    <property type="match status" value="1"/>
</dbReference>
<keyword evidence="4" id="KW-0223">Dioxygenase</keyword>
<evidence type="ECO:0000256" key="6">
    <source>
        <dbReference type="ARBA" id="ARBA00023004"/>
    </source>
</evidence>
<dbReference type="AlphaFoldDB" id="A0AA36IWP5"/>
<organism evidence="8 9">
    <name type="scientific">Effrenium voratum</name>
    <dbReference type="NCBI Taxonomy" id="2562239"/>
    <lineage>
        <taxon>Eukaryota</taxon>
        <taxon>Sar</taxon>
        <taxon>Alveolata</taxon>
        <taxon>Dinophyceae</taxon>
        <taxon>Suessiales</taxon>
        <taxon>Symbiodiniaceae</taxon>
        <taxon>Effrenium</taxon>
    </lineage>
</organism>
<gene>
    <name evidence="8" type="ORF">EVOR1521_LOCUS19548</name>
</gene>
<sequence>MDAKHRGLRAWPASRAAWRPKPATPVDGDDFGRVWALLPGRSPRVLKRLDEQSWALEPPSVGQSYEWETWAYLQTLLGKRWWDAYCWEYWRFLAPLPREDALEQLRRLQEAATTEAWWKLPENRPEIASMLRDHGFCALDAFLPSGLAASVASAAKAAYARKEMGLGVLSTGASFARGDAVLWVNTQDPSTAGKSAKLAPKEGQSSAAVPELAMVLEHIDGLVAQLAPEFERMQCIRTRSHAMFTCYPEAAAAELLDATGKVWTGPFADGTAQGYLRHLDNVRQQGHCGRILTTILYLNDDWREADGGAIRLFEASPPLQVRAELLPEGNRLLCFWADEVPHEVLPPKRDRFACTFWYLDRDADPSSVAFAEAPAVQVARAAGTDFLD</sequence>
<dbReference type="InterPro" id="IPR051559">
    <property type="entry name" value="HIF_prolyl_hydroxylases"/>
</dbReference>
<dbReference type="InterPro" id="IPR006620">
    <property type="entry name" value="Pro_4_hyd_alph"/>
</dbReference>
<evidence type="ECO:0000256" key="5">
    <source>
        <dbReference type="ARBA" id="ARBA00023002"/>
    </source>
</evidence>
<evidence type="ECO:0000256" key="2">
    <source>
        <dbReference type="ARBA" id="ARBA00022723"/>
    </source>
</evidence>
<keyword evidence="9" id="KW-1185">Reference proteome</keyword>
<evidence type="ECO:0000256" key="4">
    <source>
        <dbReference type="ARBA" id="ARBA00022964"/>
    </source>
</evidence>
<keyword evidence="3" id="KW-0847">Vitamin C</keyword>
<dbReference type="GO" id="GO:0071456">
    <property type="term" value="P:cellular response to hypoxia"/>
    <property type="evidence" value="ECO:0007669"/>
    <property type="project" value="TreeGrafter"/>
</dbReference>
<dbReference type="EMBL" id="CAUJNA010003024">
    <property type="protein sequence ID" value="CAJ1395021.1"/>
    <property type="molecule type" value="Genomic_DNA"/>
</dbReference>
<dbReference type="SMART" id="SM00702">
    <property type="entry name" value="P4Hc"/>
    <property type="match status" value="1"/>
</dbReference>
<evidence type="ECO:0000313" key="8">
    <source>
        <dbReference type="EMBL" id="CAJ1395021.1"/>
    </source>
</evidence>
<protein>
    <recommendedName>
        <fullName evidence="7">Fe2OG dioxygenase domain-containing protein</fullName>
    </recommendedName>
</protein>
<comment type="caution">
    <text evidence="8">The sequence shown here is derived from an EMBL/GenBank/DDBJ whole genome shotgun (WGS) entry which is preliminary data.</text>
</comment>
<reference evidence="8" key="1">
    <citation type="submission" date="2023-08" db="EMBL/GenBank/DDBJ databases">
        <authorList>
            <person name="Chen Y."/>
            <person name="Shah S."/>
            <person name="Dougan E. K."/>
            <person name="Thang M."/>
            <person name="Chan C."/>
        </authorList>
    </citation>
    <scope>NUCLEOTIDE SEQUENCE</scope>
</reference>
<name>A0AA36IWP5_9DINO</name>
<keyword evidence="6" id="KW-0408">Iron</keyword>
<dbReference type="GO" id="GO:0008198">
    <property type="term" value="F:ferrous iron binding"/>
    <property type="evidence" value="ECO:0007669"/>
    <property type="project" value="TreeGrafter"/>
</dbReference>
<accession>A0AA36IWP5</accession>
<proteinExistence type="predicted"/>
<dbReference type="InterPro" id="IPR005123">
    <property type="entry name" value="Oxoglu/Fe-dep_dioxygenase_dom"/>
</dbReference>
<dbReference type="GO" id="GO:0031543">
    <property type="term" value="F:peptidyl-proline dioxygenase activity"/>
    <property type="evidence" value="ECO:0007669"/>
    <property type="project" value="TreeGrafter"/>
</dbReference>
<dbReference type="Proteomes" id="UP001178507">
    <property type="component" value="Unassembled WGS sequence"/>
</dbReference>
<evidence type="ECO:0000256" key="1">
    <source>
        <dbReference type="ARBA" id="ARBA00001961"/>
    </source>
</evidence>
<keyword evidence="5" id="KW-0560">Oxidoreductase</keyword>
<feature type="domain" description="Fe2OG dioxygenase" evidence="7">
    <location>
        <begin position="238"/>
        <end position="360"/>
    </location>
</feature>
<evidence type="ECO:0000313" key="9">
    <source>
        <dbReference type="Proteomes" id="UP001178507"/>
    </source>
</evidence>
<dbReference type="PROSITE" id="PS51471">
    <property type="entry name" value="FE2OG_OXY"/>
    <property type="match status" value="1"/>
</dbReference>
<evidence type="ECO:0000259" key="7">
    <source>
        <dbReference type="PROSITE" id="PS51471"/>
    </source>
</evidence>
<dbReference type="PANTHER" id="PTHR12907:SF26">
    <property type="entry name" value="HIF PROLYL HYDROXYLASE, ISOFORM C"/>
    <property type="match status" value="1"/>
</dbReference>
<dbReference type="InterPro" id="IPR044862">
    <property type="entry name" value="Pro_4_hyd_alph_FE2OG_OXY"/>
</dbReference>
<evidence type="ECO:0000256" key="3">
    <source>
        <dbReference type="ARBA" id="ARBA00022896"/>
    </source>
</evidence>
<dbReference type="GO" id="GO:0031418">
    <property type="term" value="F:L-ascorbic acid binding"/>
    <property type="evidence" value="ECO:0007669"/>
    <property type="project" value="UniProtKB-KW"/>
</dbReference>